<gene>
    <name evidence="5" type="ORF">VE01_00359</name>
</gene>
<name>A0A2P2SYE6_9PEZI</name>
<dbReference type="InterPro" id="IPR028889">
    <property type="entry name" value="USP"/>
</dbReference>
<keyword evidence="3" id="KW-0812">Transmembrane</keyword>
<keyword evidence="6" id="KW-1185">Reference proteome</keyword>
<feature type="compositionally biased region" description="Polar residues" evidence="2">
    <location>
        <begin position="483"/>
        <end position="496"/>
    </location>
</feature>
<sequence>MPDKQLQMATYAAGASLAAITLVYVFAPTFFIDGEAESSSSSRKRGVVGLHNQANDCFINSTVQALAGLGDLRLYLIRETHRRALDGPAVYRNLVEDPTRKNLAPWKIEGLQEGLITQGLKELLDTLNERPIYKKTASASGFVKCLEGAFRQRISRQQQDAQEFLQIVAERLCDEYHAGRRARKRAAELGTIIVDDETLQKRLTTLTLEAADEEASTVEILDSGKQPEMEKPEITNSESVESPTKTESPTTKAEVAPSAGEGEPEEESFPLEGGYESQIECLTCGFKPKPNISTFCTLTLNVPELPSTTLSSCFDGIFKVEYIDDFKCEKCRLIHAVETLQKDLQKCKDETLATETTNMIARINEAIATDPENPATDLTLPDPRHAPKRKIKRHIRITSFPKVLALHLSRSIFEARASTKNAAKVSFPETLPLGSIIDQRRYKLLALVTHKGSHSSGHYETFRRQTVAPPFANQGPFGRSDVYSRTATPAASTPQLRATPIRPLTPDVPSPHPAASSSSLTDSNSQPTTDHLTTASAETVASSEPSSSSSAPSPRGREKDGEGSSLRSATRASLSKLSKNISSSMSRPGTRDGTPAGGKENEKVGRVQARRQRKAAERWWRISDERVKESKTSEVLGMQKEVYLLFYELIR</sequence>
<keyword evidence="3" id="KW-1133">Transmembrane helix</keyword>
<dbReference type="PROSITE" id="PS00972">
    <property type="entry name" value="USP_1"/>
    <property type="match status" value="1"/>
</dbReference>
<dbReference type="GO" id="GO:0006508">
    <property type="term" value="P:proteolysis"/>
    <property type="evidence" value="ECO:0007669"/>
    <property type="project" value="UniProtKB-KW"/>
</dbReference>
<dbReference type="SUPFAM" id="SSF54001">
    <property type="entry name" value="Cysteine proteinases"/>
    <property type="match status" value="1"/>
</dbReference>
<dbReference type="STRING" id="342668.A0A2P2SYE6"/>
<reference evidence="6" key="2">
    <citation type="journal article" date="2018" name="Nat. Commun.">
        <title>Extreme sensitivity to ultraviolet light in the fungal pathogen causing white-nose syndrome of bats.</title>
        <authorList>
            <person name="Palmer J.M."/>
            <person name="Drees K.P."/>
            <person name="Foster J.T."/>
            <person name="Lindner D.L."/>
        </authorList>
    </citation>
    <scope>NUCLEOTIDE SEQUENCE [LARGE SCALE GENOMIC DNA]</scope>
    <source>
        <strain evidence="6">UAMH 10579</strain>
    </source>
</reference>
<evidence type="ECO:0000313" key="5">
    <source>
        <dbReference type="EMBL" id="OBU01825.1"/>
    </source>
</evidence>
<dbReference type="PROSITE" id="PS00973">
    <property type="entry name" value="USP_2"/>
    <property type="match status" value="1"/>
</dbReference>
<feature type="compositionally biased region" description="Polar residues" evidence="2">
    <location>
        <begin position="234"/>
        <end position="251"/>
    </location>
</feature>
<dbReference type="PROSITE" id="PS50235">
    <property type="entry name" value="USP_3"/>
    <property type="match status" value="1"/>
</dbReference>
<reference evidence="5 6" key="1">
    <citation type="submission" date="2016-03" db="EMBL/GenBank/DDBJ databases">
        <title>Comparative genomics of Pseudogymnoascus destructans, the fungus causing white-nose syndrome of bats.</title>
        <authorList>
            <person name="Palmer J.M."/>
            <person name="Drees K.P."/>
            <person name="Foster J.T."/>
            <person name="Lindner D.L."/>
        </authorList>
    </citation>
    <scope>NUCLEOTIDE SEQUENCE [LARGE SCALE GENOMIC DNA]</scope>
    <source>
        <strain evidence="5 6">UAMH 10579</strain>
    </source>
</reference>
<evidence type="ECO:0000259" key="4">
    <source>
        <dbReference type="PROSITE" id="PS50235"/>
    </source>
</evidence>
<dbReference type="PANTHER" id="PTHR24006">
    <property type="entry name" value="UBIQUITIN CARBOXYL-TERMINAL HYDROLASE"/>
    <property type="match status" value="1"/>
</dbReference>
<dbReference type="RefSeq" id="XP_018135557.1">
    <property type="nucleotide sequence ID" value="XM_018269891.2"/>
</dbReference>
<dbReference type="AlphaFoldDB" id="A0A2P2SYE6"/>
<dbReference type="GO" id="GO:0005829">
    <property type="term" value="C:cytosol"/>
    <property type="evidence" value="ECO:0007669"/>
    <property type="project" value="TreeGrafter"/>
</dbReference>
<dbReference type="Gene3D" id="3.90.70.10">
    <property type="entry name" value="Cysteine proteinases"/>
    <property type="match status" value="1"/>
</dbReference>
<comment type="catalytic activity">
    <reaction evidence="1">
        <text>Thiol-dependent hydrolysis of ester, thioester, amide, peptide and isopeptide bonds formed by the C-terminal Gly of ubiquitin (a 76-residue protein attached to proteins as an intracellular targeting signal).</text>
        <dbReference type="EC" id="3.4.19.12"/>
    </reaction>
</comment>
<dbReference type="GeneID" id="28833745"/>
<keyword evidence="3" id="KW-0472">Membrane</keyword>
<dbReference type="InterPro" id="IPR050164">
    <property type="entry name" value="Peptidase_C19"/>
</dbReference>
<organism evidence="5 6">
    <name type="scientific">Pseudogymnoascus verrucosus</name>
    <dbReference type="NCBI Taxonomy" id="342668"/>
    <lineage>
        <taxon>Eukaryota</taxon>
        <taxon>Fungi</taxon>
        <taxon>Dikarya</taxon>
        <taxon>Ascomycota</taxon>
        <taxon>Pezizomycotina</taxon>
        <taxon>Leotiomycetes</taxon>
        <taxon>Thelebolales</taxon>
        <taxon>Thelebolaceae</taxon>
        <taxon>Pseudogymnoascus</taxon>
    </lineage>
</organism>
<feature type="domain" description="USP" evidence="4">
    <location>
        <begin position="48"/>
        <end position="650"/>
    </location>
</feature>
<keyword evidence="1" id="KW-0788">Thiol protease</keyword>
<dbReference type="Pfam" id="PF00443">
    <property type="entry name" value="UCH"/>
    <property type="match status" value="1"/>
</dbReference>
<dbReference type="GO" id="GO:0016579">
    <property type="term" value="P:protein deubiquitination"/>
    <property type="evidence" value="ECO:0007669"/>
    <property type="project" value="InterPro"/>
</dbReference>
<feature type="transmembrane region" description="Helical" evidence="3">
    <location>
        <begin position="12"/>
        <end position="32"/>
    </location>
</feature>
<dbReference type="InterPro" id="IPR018200">
    <property type="entry name" value="USP_CS"/>
</dbReference>
<dbReference type="CDD" id="cd02662">
    <property type="entry name" value="Peptidase_C19F"/>
    <property type="match status" value="1"/>
</dbReference>
<keyword evidence="1" id="KW-0645">Protease</keyword>
<proteinExistence type="inferred from homology"/>
<evidence type="ECO:0000313" key="6">
    <source>
        <dbReference type="Proteomes" id="UP000091956"/>
    </source>
</evidence>
<dbReference type="PANTHER" id="PTHR24006:SF904">
    <property type="entry name" value="UBIQUITIN CARBOXYL-TERMINAL HYDROLASE 16"/>
    <property type="match status" value="1"/>
</dbReference>
<feature type="region of interest" description="Disordered" evidence="2">
    <location>
        <begin position="469"/>
        <end position="616"/>
    </location>
</feature>
<evidence type="ECO:0000256" key="3">
    <source>
        <dbReference type="SAM" id="Phobius"/>
    </source>
</evidence>
<keyword evidence="1" id="KW-0833">Ubl conjugation pathway</keyword>
<feature type="compositionally biased region" description="Low complexity" evidence="2">
    <location>
        <begin position="564"/>
        <end position="586"/>
    </location>
</feature>
<comment type="similarity">
    <text evidence="1">Belongs to the peptidase C19 family.</text>
</comment>
<dbReference type="InterPro" id="IPR038765">
    <property type="entry name" value="Papain-like_cys_pep_sf"/>
</dbReference>
<protein>
    <recommendedName>
        <fullName evidence="1">Ubiquitin carboxyl-terminal hydrolase</fullName>
        <ecNumber evidence="1">3.4.19.12</ecNumber>
    </recommendedName>
</protein>
<dbReference type="EMBL" id="KV460206">
    <property type="protein sequence ID" value="OBU01825.1"/>
    <property type="molecule type" value="Genomic_DNA"/>
</dbReference>
<dbReference type="OrthoDB" id="2248014at2759"/>
<feature type="compositionally biased region" description="Low complexity" evidence="2">
    <location>
        <begin position="513"/>
        <end position="525"/>
    </location>
</feature>
<evidence type="ECO:0000256" key="1">
    <source>
        <dbReference type="RuleBase" id="RU366025"/>
    </source>
</evidence>
<accession>A0A2P2SYE6</accession>
<feature type="region of interest" description="Disordered" evidence="2">
    <location>
        <begin position="214"/>
        <end position="272"/>
    </location>
</feature>
<dbReference type="GO" id="GO:0005634">
    <property type="term" value="C:nucleus"/>
    <property type="evidence" value="ECO:0007669"/>
    <property type="project" value="TreeGrafter"/>
</dbReference>
<evidence type="ECO:0000256" key="2">
    <source>
        <dbReference type="SAM" id="MobiDB-lite"/>
    </source>
</evidence>
<keyword evidence="1" id="KW-0378">Hydrolase</keyword>
<dbReference type="InterPro" id="IPR001394">
    <property type="entry name" value="Peptidase_C19_UCH"/>
</dbReference>
<dbReference type="EC" id="3.4.19.12" evidence="1"/>
<dbReference type="GO" id="GO:0004843">
    <property type="term" value="F:cysteine-type deubiquitinase activity"/>
    <property type="evidence" value="ECO:0007669"/>
    <property type="project" value="UniProtKB-UniRule"/>
</dbReference>
<feature type="compositionally biased region" description="Low complexity" evidence="2">
    <location>
        <begin position="533"/>
        <end position="554"/>
    </location>
</feature>
<dbReference type="Proteomes" id="UP000091956">
    <property type="component" value="Unassembled WGS sequence"/>
</dbReference>